<dbReference type="KEGG" id="tpe:Tpen_1411"/>
<dbReference type="eggNOG" id="arCOG05634">
    <property type="taxonomic scope" value="Archaea"/>
</dbReference>
<sequence>MNQFIDALFDSLCGGSEECKQALREVYSLFEGVEEVVRRLPKPVLRSFEEPLAGNVANRDEVVREAEALGVGEELSDYVVKRVTALEFGWVKPRGLKCPVCGQAPSLVLLEEEPSVGFAKQRAKARCICGYEREFERFTCPSCGSAGRQNFEVYVSRRTHAKLFVCRNCGYAFLEIPRNGLSESELQGVHASIRLVLKAGDTTRTHAPE</sequence>
<dbReference type="InterPro" id="IPR024064">
    <property type="entry name" value="FdhE-like_sf"/>
</dbReference>
<dbReference type="AlphaFoldDB" id="A1S028"/>
<dbReference type="SUPFAM" id="SSF144020">
    <property type="entry name" value="FdhE-like"/>
    <property type="match status" value="1"/>
</dbReference>
<dbReference type="STRING" id="368408.Tpen_1411"/>
<dbReference type="RefSeq" id="WP_011753073.1">
    <property type="nucleotide sequence ID" value="NC_008698.1"/>
</dbReference>
<reference evidence="2" key="1">
    <citation type="journal article" date="2008" name="J. Bacteriol.">
        <title>Genome sequence of Thermofilum pendens reveals an exceptional loss of biosynthetic pathways without genome reduction.</title>
        <authorList>
            <person name="Anderson I."/>
            <person name="Rodriguez J."/>
            <person name="Susanti D."/>
            <person name="Porat I."/>
            <person name="Reich C."/>
            <person name="Ulrich L.E."/>
            <person name="Elkins J.G."/>
            <person name="Mavromatis K."/>
            <person name="Lykidis A."/>
            <person name="Kim E."/>
            <person name="Thompson L.S."/>
            <person name="Nolan M."/>
            <person name="Land M."/>
            <person name="Copeland A."/>
            <person name="Lapidus A."/>
            <person name="Lucas S."/>
            <person name="Detter C."/>
            <person name="Zhulin I.B."/>
            <person name="Olsen G.J."/>
            <person name="Whitman W."/>
            <person name="Mukhopadhyay B."/>
            <person name="Bristow J."/>
            <person name="Kyrpides N."/>
        </authorList>
    </citation>
    <scope>NUCLEOTIDE SEQUENCE [LARGE SCALE GENOMIC DNA]</scope>
    <source>
        <strain evidence="2">DSM 2475 / Hrk 5</strain>
    </source>
</reference>
<dbReference type="EMBL" id="CP000505">
    <property type="protein sequence ID" value="ABL78808.1"/>
    <property type="molecule type" value="Genomic_DNA"/>
</dbReference>
<evidence type="ECO:0000313" key="1">
    <source>
        <dbReference type="EMBL" id="ABL78808.1"/>
    </source>
</evidence>
<organism evidence="1 2">
    <name type="scientific">Thermofilum pendens (strain DSM 2475 / Hrk 5)</name>
    <dbReference type="NCBI Taxonomy" id="368408"/>
    <lineage>
        <taxon>Archaea</taxon>
        <taxon>Thermoproteota</taxon>
        <taxon>Thermoprotei</taxon>
        <taxon>Thermofilales</taxon>
        <taxon>Thermofilaceae</taxon>
        <taxon>Thermofilum</taxon>
    </lineage>
</organism>
<protein>
    <recommendedName>
        <fullName evidence="3">Formate dehydrogenase accessory protein FdhE</fullName>
    </recommendedName>
</protein>
<evidence type="ECO:0008006" key="3">
    <source>
        <dbReference type="Google" id="ProtNLM"/>
    </source>
</evidence>
<evidence type="ECO:0000313" key="2">
    <source>
        <dbReference type="Proteomes" id="UP000000641"/>
    </source>
</evidence>
<dbReference type="OrthoDB" id="9573at2157"/>
<gene>
    <name evidence="1" type="ordered locus">Tpen_1411</name>
</gene>
<dbReference type="Proteomes" id="UP000000641">
    <property type="component" value="Chromosome"/>
</dbReference>
<dbReference type="GeneID" id="4600728"/>
<dbReference type="EnsemblBacteria" id="ABL78808">
    <property type="protein sequence ID" value="ABL78808"/>
    <property type="gene ID" value="Tpen_1411"/>
</dbReference>
<keyword evidence="2" id="KW-1185">Reference proteome</keyword>
<dbReference type="Gene3D" id="3.90.1670.10">
    <property type="entry name" value="FdhE-like domain"/>
    <property type="match status" value="1"/>
</dbReference>
<dbReference type="HOGENOM" id="CLU_120797_0_0_2"/>
<name>A1S028_THEPD</name>
<proteinExistence type="predicted"/>
<accession>A1S028</accession>